<dbReference type="EMBL" id="CM042883">
    <property type="protein sequence ID" value="KAI4377213.1"/>
    <property type="molecule type" value="Genomic_DNA"/>
</dbReference>
<sequence>MNRLLGRYSTRSTTSSSHAPSIFLLIPCHGLLPPPPSFSSLLCFTPPGMPGRTVFRSLESLSSCKGDRFLDFFSSFVISGLCKSGSPEIAVDFFSEARRSGVLRPNLVTYTALARALCDLGRIGEIDAIVGVMEKEGLALDVVFYSCWALGHIRAGFLTEALRKNRQMLAEGIAADVVSYTSLMVGFSQLLSAEKAGGFLAKMRVEGIEPSVVTRTALILGLCRQGKLAEALNMFRAIKDQGQLLDEYMYATLLDAACKKGYFGLAHALIGDMEKKGFAPGVVTHNIIISGLCSTGRTSEADDFAWGIVGDVFTYSTLLNGYIREKNVEGVCEMKSRFEKCGLKMDAVMCNILIKASFMVGAFEDAIMLYRRMQDLKLTASLGTYYALINGFLTVGRIDEALKIFDKLKETSISSSICYNRVIEGLCSRGLFDVAFEILVEQYEKNLATDLESSVKFIEAVFEKKGANGVLRFLWEFKRMTVASYVPLCDWAIYNLCKKGHVYSALEAYLSMEINCSLVTNESLCSILKGLANENAKVGWRLLGVFTKIFGLVDNEVKKLLVEYAFLQDVKIGLYFVSKMDLENLEFALPISVFKILMEAGRILEAYKSVISEVNFTPALDVVDFTMLIDRLFKGGFVNQALSTCSFLQKKAISLNIVFYNTVINGLCRQGRLIEAFRLYNSLELIGLAPSEVTFCTLIDALCREQFLYDAEALMGEMILHGYTPSSRVYNSLIISYSKIGKFDAALKVSKELEVHGVKADKFTVSALLNAYGQEGDMEGALQLYAEFKSRGIFPDYLGFLYLMRGLTAKGRLEETQNILRQMLQLRPIVELIDKIDSEVGPESLHGFIVQLCEQGNIKAACTVLDEIGSMIHPSPRFCVDNGSLQEESKPCGVDISRIHEAATFLTSAGKLESYAGDLDVGDGMQEPKFGKGSQIQDFDTLYSLVVSLCSSGEVKRANQILRQTFR</sequence>
<evidence type="ECO:0000313" key="1">
    <source>
        <dbReference type="EMBL" id="KAI4377213.1"/>
    </source>
</evidence>
<protein>
    <submittedName>
        <fullName evidence="1">Uncharacterized protein</fullName>
    </submittedName>
</protein>
<proteinExistence type="predicted"/>
<comment type="caution">
    <text evidence="1">The sequence shown here is derived from an EMBL/GenBank/DDBJ whole genome shotgun (WGS) entry which is preliminary data.</text>
</comment>
<gene>
    <name evidence="1" type="ORF">MLD38_014879</name>
</gene>
<dbReference type="Proteomes" id="UP001057402">
    <property type="component" value="Chromosome 4"/>
</dbReference>
<organism evidence="1 2">
    <name type="scientific">Melastoma candidum</name>
    <dbReference type="NCBI Taxonomy" id="119954"/>
    <lineage>
        <taxon>Eukaryota</taxon>
        <taxon>Viridiplantae</taxon>
        <taxon>Streptophyta</taxon>
        <taxon>Embryophyta</taxon>
        <taxon>Tracheophyta</taxon>
        <taxon>Spermatophyta</taxon>
        <taxon>Magnoliopsida</taxon>
        <taxon>eudicotyledons</taxon>
        <taxon>Gunneridae</taxon>
        <taxon>Pentapetalae</taxon>
        <taxon>rosids</taxon>
        <taxon>malvids</taxon>
        <taxon>Myrtales</taxon>
        <taxon>Melastomataceae</taxon>
        <taxon>Melastomatoideae</taxon>
        <taxon>Melastomateae</taxon>
        <taxon>Melastoma</taxon>
    </lineage>
</organism>
<evidence type="ECO:0000313" key="2">
    <source>
        <dbReference type="Proteomes" id="UP001057402"/>
    </source>
</evidence>
<accession>A0ACB9RFE9</accession>
<keyword evidence="2" id="KW-1185">Reference proteome</keyword>
<name>A0ACB9RFE9_9MYRT</name>
<reference evidence="2" key="1">
    <citation type="journal article" date="2023" name="Front. Plant Sci.">
        <title>Chromosomal-level genome assembly of Melastoma candidum provides insights into trichome evolution.</title>
        <authorList>
            <person name="Zhong Y."/>
            <person name="Wu W."/>
            <person name="Sun C."/>
            <person name="Zou P."/>
            <person name="Liu Y."/>
            <person name="Dai S."/>
            <person name="Zhou R."/>
        </authorList>
    </citation>
    <scope>NUCLEOTIDE SEQUENCE [LARGE SCALE GENOMIC DNA]</scope>
</reference>